<dbReference type="EMBL" id="JMCC02000063">
    <property type="protein sequence ID" value="KIG14897.1"/>
    <property type="molecule type" value="Genomic_DNA"/>
</dbReference>
<protein>
    <submittedName>
        <fullName evidence="1">Uncharacterized protein</fullName>
    </submittedName>
</protein>
<accession>A0A0C2D480</accession>
<comment type="caution">
    <text evidence="1">The sequence shown here is derived from an EMBL/GenBank/DDBJ whole genome shotgun (WGS) entry which is preliminary data.</text>
</comment>
<sequence>MQSLSRACPLCGVDDEGQPDPLGVYRCRGCEIEFRPPLRVPIRRAGVSAVPVAGSDNRAVMWILAGVGATIGVAIAAGDSQAPSKPAPFQLDEINLAVPTFEPVHLSGLEGVEELYDPFARVELEHEVHASVFDHGDFVATGLLRNPSAAALGDVSMHARFLDSTGALVATLSATVACLAIQPNEVCAWSLDAPVPVASEVVFEANGARGLLVDLPTLAARGRFDLQGKAITKVAVPSAQGLRLNPPSPRGARDDTAWTVIFPVDAGTVLLDSWAAVTSLDEEDQVLGVELATRSDPQLGDAELRISVAVAQHEGTHAYEVRVGGHVMRQPVDPGVPPL</sequence>
<evidence type="ECO:0000313" key="2">
    <source>
        <dbReference type="Proteomes" id="UP000031599"/>
    </source>
</evidence>
<name>A0A0C2D480_9BACT</name>
<evidence type="ECO:0000313" key="1">
    <source>
        <dbReference type="EMBL" id="KIG14897.1"/>
    </source>
</evidence>
<dbReference type="AlphaFoldDB" id="A0A0C2D480"/>
<proteinExistence type="predicted"/>
<reference evidence="1 2" key="1">
    <citation type="submission" date="2014-12" db="EMBL/GenBank/DDBJ databases">
        <title>Genome assembly of Enhygromyxa salina DSM 15201.</title>
        <authorList>
            <person name="Sharma G."/>
            <person name="Subramanian S."/>
        </authorList>
    </citation>
    <scope>NUCLEOTIDE SEQUENCE [LARGE SCALE GENOMIC DNA]</scope>
    <source>
        <strain evidence="1 2">DSM 15201</strain>
    </source>
</reference>
<organism evidence="1 2">
    <name type="scientific">Enhygromyxa salina</name>
    <dbReference type="NCBI Taxonomy" id="215803"/>
    <lineage>
        <taxon>Bacteria</taxon>
        <taxon>Pseudomonadati</taxon>
        <taxon>Myxococcota</taxon>
        <taxon>Polyangia</taxon>
        <taxon>Nannocystales</taxon>
        <taxon>Nannocystaceae</taxon>
        <taxon>Enhygromyxa</taxon>
    </lineage>
</organism>
<gene>
    <name evidence="1" type="ORF">DB30_06199</name>
</gene>
<dbReference type="Proteomes" id="UP000031599">
    <property type="component" value="Unassembled WGS sequence"/>
</dbReference>
<dbReference type="RefSeq" id="WP_052552671.1">
    <property type="nucleotide sequence ID" value="NZ_JMCC02000063.1"/>
</dbReference>